<feature type="compositionally biased region" description="Polar residues" evidence="1">
    <location>
        <begin position="34"/>
        <end position="45"/>
    </location>
</feature>
<accession>A0ABV0MHB9</accession>
<proteinExistence type="predicted"/>
<feature type="compositionally biased region" description="Polar residues" evidence="1">
    <location>
        <begin position="1"/>
        <end position="17"/>
    </location>
</feature>
<feature type="compositionally biased region" description="Basic and acidic residues" evidence="1">
    <location>
        <begin position="19"/>
        <end position="32"/>
    </location>
</feature>
<dbReference type="EMBL" id="JAHRIO010000767">
    <property type="protein sequence ID" value="MEQ2158422.1"/>
    <property type="molecule type" value="Genomic_DNA"/>
</dbReference>
<reference evidence="2 3" key="1">
    <citation type="submission" date="2021-06" db="EMBL/GenBank/DDBJ databases">
        <authorList>
            <person name="Palmer J.M."/>
        </authorList>
    </citation>
    <scope>NUCLEOTIDE SEQUENCE [LARGE SCALE GENOMIC DNA]</scope>
    <source>
        <strain evidence="2 3">GA_2019</strain>
        <tissue evidence="2">Muscle</tissue>
    </source>
</reference>
<dbReference type="Proteomes" id="UP001476798">
    <property type="component" value="Unassembled WGS sequence"/>
</dbReference>
<sequence>MWRSRTPSSGVPETNSGVGKRDPVSVEGHPETGEQFQSQAVNQTLGRRPKHPKQRRARPDHSTVSVANLVHSPRRITSLAPVGTSLWISTQSRRILYLADTDAPSVSISANCDLFPLSITYPCFSPSQFSLASLSSDPRSSL</sequence>
<comment type="caution">
    <text evidence="2">The sequence shown here is derived from an EMBL/GenBank/DDBJ whole genome shotgun (WGS) entry which is preliminary data.</text>
</comment>
<gene>
    <name evidence="2" type="ORF">GOODEAATRI_012142</name>
</gene>
<organism evidence="2 3">
    <name type="scientific">Goodea atripinnis</name>
    <dbReference type="NCBI Taxonomy" id="208336"/>
    <lineage>
        <taxon>Eukaryota</taxon>
        <taxon>Metazoa</taxon>
        <taxon>Chordata</taxon>
        <taxon>Craniata</taxon>
        <taxon>Vertebrata</taxon>
        <taxon>Euteleostomi</taxon>
        <taxon>Actinopterygii</taxon>
        <taxon>Neopterygii</taxon>
        <taxon>Teleostei</taxon>
        <taxon>Neoteleostei</taxon>
        <taxon>Acanthomorphata</taxon>
        <taxon>Ovalentaria</taxon>
        <taxon>Atherinomorphae</taxon>
        <taxon>Cyprinodontiformes</taxon>
        <taxon>Goodeidae</taxon>
        <taxon>Goodea</taxon>
    </lineage>
</organism>
<evidence type="ECO:0000256" key="1">
    <source>
        <dbReference type="SAM" id="MobiDB-lite"/>
    </source>
</evidence>
<feature type="region of interest" description="Disordered" evidence="1">
    <location>
        <begin position="1"/>
        <end position="65"/>
    </location>
</feature>
<keyword evidence="3" id="KW-1185">Reference proteome</keyword>
<feature type="compositionally biased region" description="Basic residues" evidence="1">
    <location>
        <begin position="47"/>
        <end position="58"/>
    </location>
</feature>
<evidence type="ECO:0000313" key="3">
    <source>
        <dbReference type="Proteomes" id="UP001476798"/>
    </source>
</evidence>
<name>A0ABV0MHB9_9TELE</name>
<evidence type="ECO:0000313" key="2">
    <source>
        <dbReference type="EMBL" id="MEQ2158422.1"/>
    </source>
</evidence>
<protein>
    <submittedName>
        <fullName evidence="2">Uncharacterized protein</fullName>
    </submittedName>
</protein>